<organism evidence="1 2">
    <name type="scientific">Loigolactobacillus backii</name>
    <dbReference type="NCBI Taxonomy" id="375175"/>
    <lineage>
        <taxon>Bacteria</taxon>
        <taxon>Bacillati</taxon>
        <taxon>Bacillota</taxon>
        <taxon>Bacilli</taxon>
        <taxon>Lactobacillales</taxon>
        <taxon>Lactobacillaceae</taxon>
        <taxon>Loigolactobacillus</taxon>
    </lineage>
</organism>
<protein>
    <submittedName>
        <fullName evidence="1">Uncharacterized protein</fullName>
    </submittedName>
</protein>
<dbReference type="Proteomes" id="UP000078582">
    <property type="component" value="Chromosome"/>
</dbReference>
<dbReference type="STRING" id="375175.AYR53_06705"/>
<keyword evidence="2" id="KW-1185">Reference proteome</keyword>
<dbReference type="OrthoDB" id="2157546at2"/>
<gene>
    <name evidence="1" type="ORF">AYR53_06705</name>
</gene>
<accession>A0A192H2M3</accession>
<sequence length="112" mass="12435">MKTGSKILLGIGITTTLAATGAYLAADAIVEQIQTRRNRYKVKTFVRDNLKGNERILDLVDRIDNDDLNHLVNAVEKLSKVRNKAGVYVGSAGNAANELTATLKDWLHEYRH</sequence>
<reference evidence="1 2" key="1">
    <citation type="submission" date="2016-03" db="EMBL/GenBank/DDBJ databases">
        <title>Pediococcus and Lactobacillus from brewery environment - whole genome sequencing and assembly.</title>
        <authorList>
            <person name="Behr J."/>
            <person name="Geissler A.J."/>
            <person name="Vogel R.F."/>
        </authorList>
    </citation>
    <scope>NUCLEOTIDE SEQUENCE [LARGE SCALE GENOMIC DNA]</scope>
    <source>
        <strain evidence="1 2">TMW 1.1989</strain>
    </source>
</reference>
<proteinExistence type="predicted"/>
<dbReference type="EMBL" id="CP014873">
    <property type="protein sequence ID" value="ANK62482.1"/>
    <property type="molecule type" value="Genomic_DNA"/>
</dbReference>
<evidence type="ECO:0000313" key="2">
    <source>
        <dbReference type="Proteomes" id="UP000078582"/>
    </source>
</evidence>
<dbReference type="KEGG" id="lbt:AYR52_01770"/>
<dbReference type="AlphaFoldDB" id="A0A192H2M3"/>
<evidence type="ECO:0000313" key="1">
    <source>
        <dbReference type="EMBL" id="ANK62482.1"/>
    </source>
</evidence>
<dbReference type="GeneID" id="42981941"/>
<dbReference type="RefSeq" id="WP_068223074.1">
    <property type="nucleotide sequence ID" value="NZ_CP014623.1"/>
</dbReference>
<name>A0A192H2M3_9LACO</name>